<evidence type="ECO:0000256" key="1">
    <source>
        <dbReference type="SAM" id="MobiDB-lite"/>
    </source>
</evidence>
<feature type="transmembrane region" description="Helical" evidence="2">
    <location>
        <begin position="87"/>
        <end position="104"/>
    </location>
</feature>
<dbReference type="Proteomes" id="UP001596074">
    <property type="component" value="Unassembled WGS sequence"/>
</dbReference>
<feature type="transmembrane region" description="Helical" evidence="2">
    <location>
        <begin position="56"/>
        <end position="75"/>
    </location>
</feature>
<dbReference type="RefSeq" id="WP_378280786.1">
    <property type="nucleotide sequence ID" value="NZ_JBHSON010000006.1"/>
</dbReference>
<dbReference type="EMBL" id="JBHSON010000006">
    <property type="protein sequence ID" value="MFC5745161.1"/>
    <property type="molecule type" value="Genomic_DNA"/>
</dbReference>
<proteinExistence type="predicted"/>
<evidence type="ECO:0000256" key="2">
    <source>
        <dbReference type="SAM" id="Phobius"/>
    </source>
</evidence>
<comment type="caution">
    <text evidence="3">The sequence shown here is derived from an EMBL/GenBank/DDBJ whole genome shotgun (WGS) entry which is preliminary data.</text>
</comment>
<name>A0ABW0ZSZ5_9ACTN</name>
<evidence type="ECO:0000313" key="3">
    <source>
        <dbReference type="EMBL" id="MFC5745161.1"/>
    </source>
</evidence>
<feature type="transmembrane region" description="Helical" evidence="2">
    <location>
        <begin position="29"/>
        <end position="50"/>
    </location>
</feature>
<keyword evidence="2" id="KW-0472">Membrane</keyword>
<sequence length="227" mass="24282">MPESDLGGQQDTPPSDQAARATPRTGNGAITCGLLVVLAVLAGVLFVVGAQTQGTILAIVGVILTGFGVVAALVLTPDDKRRMLQIANNLLIIFTIIGLAFLGYKAVAYNYRSLTVTSDVRLPQQQLGPGDSVPLRTEIPSPRRYITITFGWKDANPELGGCGVDAELTFFGHYGYPRSPIKMHGIKDAIKIDLGSARKSAEVQVRLDSADSRCLGTLYVKYAKAHR</sequence>
<accession>A0ABW0ZSZ5</accession>
<keyword evidence="2" id="KW-1133">Transmembrane helix</keyword>
<keyword evidence="2" id="KW-0812">Transmembrane</keyword>
<organism evidence="3 4">
    <name type="scientific">Actinomadura rugatobispora</name>
    <dbReference type="NCBI Taxonomy" id="1994"/>
    <lineage>
        <taxon>Bacteria</taxon>
        <taxon>Bacillati</taxon>
        <taxon>Actinomycetota</taxon>
        <taxon>Actinomycetes</taxon>
        <taxon>Streptosporangiales</taxon>
        <taxon>Thermomonosporaceae</taxon>
        <taxon>Actinomadura</taxon>
    </lineage>
</organism>
<evidence type="ECO:0000313" key="4">
    <source>
        <dbReference type="Proteomes" id="UP001596074"/>
    </source>
</evidence>
<evidence type="ECO:0008006" key="5">
    <source>
        <dbReference type="Google" id="ProtNLM"/>
    </source>
</evidence>
<reference evidence="4" key="1">
    <citation type="journal article" date="2019" name="Int. J. Syst. Evol. Microbiol.">
        <title>The Global Catalogue of Microorganisms (GCM) 10K type strain sequencing project: providing services to taxonomists for standard genome sequencing and annotation.</title>
        <authorList>
            <consortium name="The Broad Institute Genomics Platform"/>
            <consortium name="The Broad Institute Genome Sequencing Center for Infectious Disease"/>
            <person name="Wu L."/>
            <person name="Ma J."/>
        </authorList>
    </citation>
    <scope>NUCLEOTIDE SEQUENCE [LARGE SCALE GENOMIC DNA]</scope>
    <source>
        <strain evidence="4">KCTC 42087</strain>
    </source>
</reference>
<protein>
    <recommendedName>
        <fullName evidence="5">DUF4190 domain-containing protein</fullName>
    </recommendedName>
</protein>
<gene>
    <name evidence="3" type="ORF">ACFPZN_06010</name>
</gene>
<keyword evidence="4" id="KW-1185">Reference proteome</keyword>
<feature type="region of interest" description="Disordered" evidence="1">
    <location>
        <begin position="1"/>
        <end position="23"/>
    </location>
</feature>